<dbReference type="Proteomes" id="UP000093044">
    <property type="component" value="Chromosome"/>
</dbReference>
<accession>A0A1B2I1C8</accession>
<dbReference type="PANTHER" id="PTHR43553:SF24">
    <property type="entry name" value="ENERGY-COUPLING FACTOR TRANSPORTER ATP-BINDING PROTEIN ECFA1"/>
    <property type="match status" value="1"/>
</dbReference>
<dbReference type="SMART" id="SM00382">
    <property type="entry name" value="AAA"/>
    <property type="match status" value="1"/>
</dbReference>
<dbReference type="PROSITE" id="PS50893">
    <property type="entry name" value="ABC_TRANSPORTER_2"/>
    <property type="match status" value="1"/>
</dbReference>
<dbReference type="AlphaFoldDB" id="A0A1B2I1C8"/>
<dbReference type="Gene3D" id="3.40.50.300">
    <property type="entry name" value="P-loop containing nucleotide triphosphate hydrolases"/>
    <property type="match status" value="1"/>
</dbReference>
<keyword evidence="3" id="KW-0547">Nucleotide-binding</keyword>
<dbReference type="SUPFAM" id="SSF52540">
    <property type="entry name" value="P-loop containing nucleoside triphosphate hydrolases"/>
    <property type="match status" value="1"/>
</dbReference>
<dbReference type="InterPro" id="IPR003439">
    <property type="entry name" value="ABC_transporter-like_ATP-bd"/>
</dbReference>
<dbReference type="InterPro" id="IPR015856">
    <property type="entry name" value="ABC_transpr_CbiO/EcfA_su"/>
</dbReference>
<dbReference type="CDD" id="cd03225">
    <property type="entry name" value="ABC_cobalt_CbiO_domain1"/>
    <property type="match status" value="1"/>
</dbReference>
<dbReference type="KEGG" id="cpor:BED41_00830"/>
<evidence type="ECO:0000256" key="1">
    <source>
        <dbReference type="ARBA" id="ARBA00005417"/>
    </source>
</evidence>
<keyword evidence="2" id="KW-0813">Transport</keyword>
<dbReference type="STRING" id="1197717.BED41_00830"/>
<dbReference type="OrthoDB" id="9784332at2"/>
<evidence type="ECO:0000313" key="6">
    <source>
        <dbReference type="EMBL" id="ANZ43773.1"/>
    </source>
</evidence>
<dbReference type="RefSeq" id="WP_066741856.1">
    <property type="nucleotide sequence ID" value="NZ_CP016757.1"/>
</dbReference>
<gene>
    <name evidence="6" type="ORF">BED41_00830</name>
</gene>
<feature type="domain" description="ABC transporter" evidence="5">
    <location>
        <begin position="2"/>
        <end position="232"/>
    </location>
</feature>
<evidence type="ECO:0000256" key="4">
    <source>
        <dbReference type="ARBA" id="ARBA00022840"/>
    </source>
</evidence>
<dbReference type="Pfam" id="PF00005">
    <property type="entry name" value="ABC_tran"/>
    <property type="match status" value="1"/>
</dbReference>
<organism evidence="6 7">
    <name type="scientific">Cloacibacillus porcorum</name>
    <dbReference type="NCBI Taxonomy" id="1197717"/>
    <lineage>
        <taxon>Bacteria</taxon>
        <taxon>Thermotogati</taxon>
        <taxon>Synergistota</taxon>
        <taxon>Synergistia</taxon>
        <taxon>Synergistales</taxon>
        <taxon>Synergistaceae</taxon>
        <taxon>Cloacibacillus</taxon>
    </lineage>
</organism>
<dbReference type="GO" id="GO:0042626">
    <property type="term" value="F:ATPase-coupled transmembrane transporter activity"/>
    <property type="evidence" value="ECO:0007669"/>
    <property type="project" value="TreeGrafter"/>
</dbReference>
<dbReference type="GO" id="GO:0016887">
    <property type="term" value="F:ATP hydrolysis activity"/>
    <property type="evidence" value="ECO:0007669"/>
    <property type="project" value="InterPro"/>
</dbReference>
<name>A0A1B2I1C8_9BACT</name>
<dbReference type="PANTHER" id="PTHR43553">
    <property type="entry name" value="HEAVY METAL TRANSPORTER"/>
    <property type="match status" value="1"/>
</dbReference>
<evidence type="ECO:0000256" key="3">
    <source>
        <dbReference type="ARBA" id="ARBA00022741"/>
    </source>
</evidence>
<dbReference type="InterPro" id="IPR050095">
    <property type="entry name" value="ECF_ABC_transporter_ATP-bd"/>
</dbReference>
<evidence type="ECO:0000256" key="2">
    <source>
        <dbReference type="ARBA" id="ARBA00022448"/>
    </source>
</evidence>
<evidence type="ECO:0000313" key="7">
    <source>
        <dbReference type="Proteomes" id="UP000093044"/>
    </source>
</evidence>
<dbReference type="InterPro" id="IPR003593">
    <property type="entry name" value="AAA+_ATPase"/>
</dbReference>
<dbReference type="GO" id="GO:0005524">
    <property type="term" value="F:ATP binding"/>
    <property type="evidence" value="ECO:0007669"/>
    <property type="project" value="UniProtKB-KW"/>
</dbReference>
<keyword evidence="7" id="KW-1185">Reference proteome</keyword>
<protein>
    <recommendedName>
        <fullName evidence="5">ABC transporter domain-containing protein</fullName>
    </recommendedName>
</protein>
<evidence type="ECO:0000259" key="5">
    <source>
        <dbReference type="PROSITE" id="PS50893"/>
    </source>
</evidence>
<reference evidence="6" key="1">
    <citation type="submission" date="2016-08" db="EMBL/GenBank/DDBJ databases">
        <title>Complete genome of Cloacibacillus porcorum.</title>
        <authorList>
            <person name="Looft T."/>
            <person name="Bayles D.O."/>
            <person name="Alt D.P."/>
        </authorList>
    </citation>
    <scope>NUCLEOTIDE SEQUENCE [LARGE SCALE GENOMIC DNA]</scope>
    <source>
        <strain evidence="6">CL-84</strain>
    </source>
</reference>
<keyword evidence="4" id="KW-0067">ATP-binding</keyword>
<sequence>MIEFKNVSYGYGEEPLLSGLSFRLAAGSFTAVAGENGAGKSTLCRLAAALLRPTAGEVVSNGLCTSKEKGVAFAAFTGFLFQNPDRQICRATVGEEIMFGLRCINSDGKEARLAAAEIIEEFGFSPEREIFYMSRGERQMLALASVLVRRPKILIADEPTSGLDRRQYEFVAERLKEARRRGATVLMVTHDMKLAEELADDMLIIGGGAVRAHGPAAGLLSDRRLMEDSSLRLTEMRELATLLGGDFANAGSVNEIVETVKDKRKRRVA</sequence>
<comment type="similarity">
    <text evidence="1">Belongs to the ABC transporter superfamily.</text>
</comment>
<dbReference type="InterPro" id="IPR027417">
    <property type="entry name" value="P-loop_NTPase"/>
</dbReference>
<dbReference type="GeneID" id="83056395"/>
<proteinExistence type="inferred from homology"/>
<dbReference type="GO" id="GO:0043190">
    <property type="term" value="C:ATP-binding cassette (ABC) transporter complex"/>
    <property type="evidence" value="ECO:0007669"/>
    <property type="project" value="TreeGrafter"/>
</dbReference>
<dbReference type="EMBL" id="CP016757">
    <property type="protein sequence ID" value="ANZ43773.1"/>
    <property type="molecule type" value="Genomic_DNA"/>
</dbReference>